<gene>
    <name evidence="1" type="ORF">TSPGSL018_9698</name>
</gene>
<dbReference type="EMBL" id="GBEZ01018406">
    <property type="protein sequence ID" value="JAC68025.1"/>
    <property type="molecule type" value="Transcribed_RNA"/>
</dbReference>
<proteinExistence type="predicted"/>
<protein>
    <submittedName>
        <fullName evidence="1">Uncharacterized protein</fullName>
    </submittedName>
</protein>
<accession>A0A061RBK3</accession>
<reference evidence="1" key="1">
    <citation type="submission" date="2014-05" db="EMBL/GenBank/DDBJ databases">
        <title>The transcriptome of the halophilic microalga Tetraselmis sp. GSL018 isolated from the Great Salt Lake, Utah.</title>
        <authorList>
            <person name="Jinkerson R.E."/>
            <person name="D'Adamo S."/>
            <person name="Posewitz M.C."/>
        </authorList>
    </citation>
    <scope>NUCLEOTIDE SEQUENCE</scope>
    <source>
        <strain evidence="1">GSL018</strain>
    </source>
</reference>
<name>A0A061RBK3_9CHLO</name>
<feature type="non-terminal residue" evidence="1">
    <location>
        <position position="38"/>
    </location>
</feature>
<dbReference type="AlphaFoldDB" id="A0A061RBK3"/>
<sequence length="38" mass="4317">MESSVHPATQNRLVRGSVPCLEGVQYKILDCMRNTRVQ</sequence>
<evidence type="ECO:0000313" key="1">
    <source>
        <dbReference type="EMBL" id="JAC68025.1"/>
    </source>
</evidence>
<organism evidence="1">
    <name type="scientific">Tetraselmis sp. GSL018</name>
    <dbReference type="NCBI Taxonomy" id="582737"/>
    <lineage>
        <taxon>Eukaryota</taxon>
        <taxon>Viridiplantae</taxon>
        <taxon>Chlorophyta</taxon>
        <taxon>core chlorophytes</taxon>
        <taxon>Chlorodendrophyceae</taxon>
        <taxon>Chlorodendrales</taxon>
        <taxon>Chlorodendraceae</taxon>
        <taxon>Tetraselmis</taxon>
    </lineage>
</organism>